<evidence type="ECO:0000313" key="10">
    <source>
        <dbReference type="EMBL" id="RRD01561.1"/>
    </source>
</evidence>
<evidence type="ECO:0000256" key="6">
    <source>
        <dbReference type="ARBA" id="ARBA00022643"/>
    </source>
</evidence>
<dbReference type="InterPro" id="IPR029039">
    <property type="entry name" value="Flavoprotein-like_sf"/>
</dbReference>
<keyword evidence="6 8" id="KW-0288">FMN</keyword>
<organism evidence="10 11">
    <name type="scientific">Amphritea balenae</name>
    <dbReference type="NCBI Taxonomy" id="452629"/>
    <lineage>
        <taxon>Bacteria</taxon>
        <taxon>Pseudomonadati</taxon>
        <taxon>Pseudomonadota</taxon>
        <taxon>Gammaproteobacteria</taxon>
        <taxon>Oceanospirillales</taxon>
        <taxon>Oceanospirillaceae</taxon>
        <taxon>Amphritea</taxon>
    </lineage>
</organism>
<evidence type="ECO:0000313" key="11">
    <source>
        <dbReference type="Proteomes" id="UP000267535"/>
    </source>
</evidence>
<dbReference type="InterPro" id="IPR010086">
    <property type="entry name" value="Flavodoxin_lc"/>
</dbReference>
<dbReference type="GO" id="GO:0009055">
    <property type="term" value="F:electron transfer activity"/>
    <property type="evidence" value="ECO:0007669"/>
    <property type="project" value="UniProtKB-UniRule"/>
</dbReference>
<dbReference type="GO" id="GO:0010181">
    <property type="term" value="F:FMN binding"/>
    <property type="evidence" value="ECO:0007669"/>
    <property type="project" value="UniProtKB-UniRule"/>
</dbReference>
<evidence type="ECO:0000256" key="7">
    <source>
        <dbReference type="ARBA" id="ARBA00022982"/>
    </source>
</evidence>
<comment type="function">
    <text evidence="2 8">Low-potential electron donor to a number of redox enzymes.</text>
</comment>
<keyword evidence="7 8" id="KW-0249">Electron transport</keyword>
<dbReference type="Pfam" id="PF00258">
    <property type="entry name" value="Flavodoxin_1"/>
    <property type="match status" value="1"/>
</dbReference>
<feature type="domain" description="Flavodoxin-like" evidence="9">
    <location>
        <begin position="2"/>
        <end position="164"/>
    </location>
</feature>
<keyword evidence="11" id="KW-1185">Reference proteome</keyword>
<dbReference type="PROSITE" id="PS50902">
    <property type="entry name" value="FLAVODOXIN_LIKE"/>
    <property type="match status" value="1"/>
</dbReference>
<dbReference type="NCBIfam" id="TIGR01752">
    <property type="entry name" value="flav_long"/>
    <property type="match status" value="1"/>
</dbReference>
<evidence type="ECO:0000256" key="4">
    <source>
        <dbReference type="ARBA" id="ARBA00022448"/>
    </source>
</evidence>
<evidence type="ECO:0000256" key="3">
    <source>
        <dbReference type="ARBA" id="ARBA00005267"/>
    </source>
</evidence>
<reference evidence="10 11" key="1">
    <citation type="submission" date="2018-11" db="EMBL/GenBank/DDBJ databases">
        <title>The draft genome sequence of Amphritea balenae JAMM 1525T.</title>
        <authorList>
            <person name="Fang Z."/>
            <person name="Zhang Y."/>
            <person name="Han X."/>
        </authorList>
    </citation>
    <scope>NUCLEOTIDE SEQUENCE [LARGE SCALE GENOMIC DNA]</scope>
    <source>
        <strain evidence="10 11">JAMM 1525</strain>
    </source>
</reference>
<name>A0A3P1SWK3_9GAMM</name>
<protein>
    <recommendedName>
        <fullName evidence="8">Flavodoxin</fullName>
    </recommendedName>
</protein>
<evidence type="ECO:0000256" key="1">
    <source>
        <dbReference type="ARBA" id="ARBA00001917"/>
    </source>
</evidence>
<proteinExistence type="inferred from homology"/>
<dbReference type="PANTHER" id="PTHR42809:SF3">
    <property type="entry name" value="FLAVODOXIN 2"/>
    <property type="match status" value="1"/>
</dbReference>
<dbReference type="RefSeq" id="WP_124924634.1">
    <property type="nucleotide sequence ID" value="NZ_BMOH01000001.1"/>
</dbReference>
<comment type="caution">
    <text evidence="10">The sequence shown here is derived from an EMBL/GenBank/DDBJ whole genome shotgun (WGS) entry which is preliminary data.</text>
</comment>
<keyword evidence="5 8" id="KW-0285">Flavoprotein</keyword>
<dbReference type="InterPro" id="IPR001226">
    <property type="entry name" value="Flavodoxin_CS"/>
</dbReference>
<dbReference type="InterPro" id="IPR050619">
    <property type="entry name" value="Flavodoxin"/>
</dbReference>
<evidence type="ECO:0000256" key="5">
    <source>
        <dbReference type="ARBA" id="ARBA00022630"/>
    </source>
</evidence>
<accession>A0A3P1SWK3</accession>
<comment type="similarity">
    <text evidence="3 8">Belongs to the flavodoxin family.</text>
</comment>
<dbReference type="PROSITE" id="PS00201">
    <property type="entry name" value="FLAVODOXIN"/>
    <property type="match status" value="1"/>
</dbReference>
<dbReference type="AlphaFoldDB" id="A0A3P1SWK3"/>
<sequence length="171" mass="19080">MVALIYGSTTGNTLDIAVKVAQMLGEENTELFDVKDVGLDIINAFDQLVFAIPTWDYGEVQEDWDEVWHEVDDIDFTGKVVAFIGLGDQLGYSEWFVDAMGMLHDKIVNRGAQVIGHWSIDGYDFEDSKALTEDGKAFIGLALDEDTQRDLTDSRLVEWCNQIKPSIGLLA</sequence>
<dbReference type="OrthoDB" id="359268at2"/>
<evidence type="ECO:0000256" key="8">
    <source>
        <dbReference type="PIRNR" id="PIRNR038996"/>
    </source>
</evidence>
<comment type="cofactor">
    <cofactor evidence="1 8">
        <name>FMN</name>
        <dbReference type="ChEBI" id="CHEBI:58210"/>
    </cofactor>
</comment>
<dbReference type="InterPro" id="IPR008254">
    <property type="entry name" value="Flavodoxin/NO_synth"/>
</dbReference>
<dbReference type="SUPFAM" id="SSF52218">
    <property type="entry name" value="Flavoproteins"/>
    <property type="match status" value="1"/>
</dbReference>
<gene>
    <name evidence="10" type="ORF">EHS89_03115</name>
</gene>
<dbReference type="NCBIfam" id="NF006739">
    <property type="entry name" value="PRK09267.1-5"/>
    <property type="match status" value="1"/>
</dbReference>
<dbReference type="NCBIfam" id="NF009023">
    <property type="entry name" value="PRK12359.1"/>
    <property type="match status" value="1"/>
</dbReference>
<dbReference type="PANTHER" id="PTHR42809">
    <property type="entry name" value="FLAVODOXIN 2"/>
    <property type="match status" value="1"/>
</dbReference>
<evidence type="ECO:0000259" key="9">
    <source>
        <dbReference type="PROSITE" id="PS50902"/>
    </source>
</evidence>
<dbReference type="EMBL" id="RQXV01000001">
    <property type="protein sequence ID" value="RRD01561.1"/>
    <property type="molecule type" value="Genomic_DNA"/>
</dbReference>
<dbReference type="PIRSF" id="PIRSF038996">
    <property type="entry name" value="FldA"/>
    <property type="match status" value="1"/>
</dbReference>
<dbReference type="Proteomes" id="UP000267535">
    <property type="component" value="Unassembled WGS sequence"/>
</dbReference>
<keyword evidence="4 8" id="KW-0813">Transport</keyword>
<evidence type="ECO:0000256" key="2">
    <source>
        <dbReference type="ARBA" id="ARBA00003297"/>
    </source>
</evidence>
<dbReference type="Gene3D" id="3.40.50.360">
    <property type="match status" value="1"/>
</dbReference>